<dbReference type="GO" id="GO:0051539">
    <property type="term" value="F:4 iron, 4 sulfur cluster binding"/>
    <property type="evidence" value="ECO:0007669"/>
    <property type="project" value="UniProtKB-KW"/>
</dbReference>
<reference evidence="9 10" key="1">
    <citation type="submission" date="2016-10" db="EMBL/GenBank/DDBJ databases">
        <authorList>
            <person name="de Groot N.N."/>
        </authorList>
    </citation>
    <scope>NUCLEOTIDE SEQUENCE [LARGE SCALE GENOMIC DNA]</scope>
    <source>
        <strain evidence="9 10">DSM 20475</strain>
    </source>
</reference>
<dbReference type="PROSITE" id="PS51379">
    <property type="entry name" value="4FE4S_FER_2"/>
    <property type="match status" value="2"/>
</dbReference>
<keyword evidence="4" id="KW-0249">Electron transport</keyword>
<evidence type="ECO:0000256" key="6">
    <source>
        <dbReference type="ARBA" id="ARBA00023014"/>
    </source>
</evidence>
<dbReference type="PANTHER" id="PTHR30176:SF3">
    <property type="entry name" value="FERREDOXIN-TYPE PROTEIN NAPH"/>
    <property type="match status" value="1"/>
</dbReference>
<evidence type="ECO:0000313" key="9">
    <source>
        <dbReference type="EMBL" id="SDE09415.1"/>
    </source>
</evidence>
<keyword evidence="7" id="KW-1133">Transmembrane helix</keyword>
<dbReference type="AlphaFoldDB" id="A0A1G7A5T1"/>
<evidence type="ECO:0000256" key="5">
    <source>
        <dbReference type="ARBA" id="ARBA00023004"/>
    </source>
</evidence>
<organism evidence="9 10">
    <name type="scientific">Peptococcus niger</name>
    <dbReference type="NCBI Taxonomy" id="2741"/>
    <lineage>
        <taxon>Bacteria</taxon>
        <taxon>Bacillati</taxon>
        <taxon>Bacillota</taxon>
        <taxon>Clostridia</taxon>
        <taxon>Eubacteriales</taxon>
        <taxon>Peptococcaceae</taxon>
        <taxon>Peptococcus</taxon>
    </lineage>
</organism>
<keyword evidence="3" id="KW-0479">Metal-binding</keyword>
<feature type="domain" description="4Fe-4S ferredoxin-type" evidence="8">
    <location>
        <begin position="228"/>
        <end position="247"/>
    </location>
</feature>
<feature type="domain" description="4Fe-4S ferredoxin-type" evidence="8">
    <location>
        <begin position="253"/>
        <end position="282"/>
    </location>
</feature>
<keyword evidence="1" id="KW-0813">Transport</keyword>
<gene>
    <name evidence="9" type="ORF">SAMN04489866_11817</name>
</gene>
<keyword evidence="7" id="KW-0812">Transmembrane</keyword>
<dbReference type="PANTHER" id="PTHR30176">
    <property type="entry name" value="FERREDOXIN-TYPE PROTEIN NAPH"/>
    <property type="match status" value="1"/>
</dbReference>
<evidence type="ECO:0000256" key="3">
    <source>
        <dbReference type="ARBA" id="ARBA00022723"/>
    </source>
</evidence>
<dbReference type="Pfam" id="PF00037">
    <property type="entry name" value="Fer4"/>
    <property type="match status" value="1"/>
</dbReference>
<evidence type="ECO:0000256" key="1">
    <source>
        <dbReference type="ARBA" id="ARBA00022448"/>
    </source>
</evidence>
<evidence type="ECO:0000256" key="4">
    <source>
        <dbReference type="ARBA" id="ARBA00022982"/>
    </source>
</evidence>
<evidence type="ECO:0000256" key="2">
    <source>
        <dbReference type="ARBA" id="ARBA00022485"/>
    </source>
</evidence>
<dbReference type="PROSITE" id="PS00198">
    <property type="entry name" value="4FE4S_FER_1"/>
    <property type="match status" value="1"/>
</dbReference>
<evidence type="ECO:0000256" key="7">
    <source>
        <dbReference type="SAM" id="Phobius"/>
    </source>
</evidence>
<protein>
    <submittedName>
        <fullName evidence="9">4Fe-4S binding domain-containing protein</fullName>
    </submittedName>
</protein>
<keyword evidence="5" id="KW-0408">Iron</keyword>
<dbReference type="InterPro" id="IPR017900">
    <property type="entry name" value="4Fe4S_Fe_S_CS"/>
</dbReference>
<dbReference type="GO" id="GO:0046872">
    <property type="term" value="F:metal ion binding"/>
    <property type="evidence" value="ECO:0007669"/>
    <property type="project" value="UniProtKB-KW"/>
</dbReference>
<feature type="transmembrane region" description="Helical" evidence="7">
    <location>
        <begin position="186"/>
        <end position="205"/>
    </location>
</feature>
<proteinExistence type="predicted"/>
<name>A0A1G7A5T1_PEPNI</name>
<dbReference type="Proteomes" id="UP000198995">
    <property type="component" value="Unassembled WGS sequence"/>
</dbReference>
<dbReference type="EMBL" id="FNAF01000018">
    <property type="protein sequence ID" value="SDE09415.1"/>
    <property type="molecule type" value="Genomic_DNA"/>
</dbReference>
<keyword evidence="7" id="KW-0472">Membrane</keyword>
<dbReference type="Pfam" id="PF12801">
    <property type="entry name" value="Fer4_5"/>
    <property type="match status" value="3"/>
</dbReference>
<sequence>MAKRTYSDARRHFGQGAWTLASNAHLTGFITGQIYTGPLKTACVPGLNCYSCPGALGACPIGALQAVIGSAEYKLSLYMMGFFVLIGTLLGRLVCGWLCPFGLVQDLLHKVPFLKKIHTFPGDRVLRYLKYLVLLVFVIILPLTLVNVIGSGSPYFCKLICPAGMLEGGWPLVGLNPDLRKTLGNLFIWKNVVLALTIFSAMVVYRPFCKYLCPLGAIYGLFNRVAFYRYHLDASRCISCGKCRKACGMAIDPVSEINSPECIRCGRCRQTCPTAALSAGFKGPAPTCPQANVSSVKGEAL</sequence>
<dbReference type="STRING" id="2741.SAMN04489866_11817"/>
<accession>A0A1G7A5T1</accession>
<feature type="transmembrane region" description="Helical" evidence="7">
    <location>
        <begin position="128"/>
        <end position="149"/>
    </location>
</feature>
<dbReference type="SUPFAM" id="SSF54862">
    <property type="entry name" value="4Fe-4S ferredoxins"/>
    <property type="match status" value="1"/>
</dbReference>
<evidence type="ECO:0000313" key="10">
    <source>
        <dbReference type="Proteomes" id="UP000198995"/>
    </source>
</evidence>
<dbReference type="InterPro" id="IPR051684">
    <property type="entry name" value="Electron_Trans/Redox"/>
</dbReference>
<feature type="transmembrane region" description="Helical" evidence="7">
    <location>
        <begin position="82"/>
        <end position="108"/>
    </location>
</feature>
<keyword evidence="10" id="KW-1185">Reference proteome</keyword>
<dbReference type="InterPro" id="IPR017896">
    <property type="entry name" value="4Fe4S_Fe-S-bd"/>
</dbReference>
<keyword evidence="2" id="KW-0004">4Fe-4S</keyword>
<dbReference type="RefSeq" id="WP_242868990.1">
    <property type="nucleotide sequence ID" value="NZ_FNAF01000018.1"/>
</dbReference>
<keyword evidence="6" id="KW-0411">Iron-sulfur</keyword>
<evidence type="ECO:0000259" key="8">
    <source>
        <dbReference type="PROSITE" id="PS51379"/>
    </source>
</evidence>
<dbReference type="GO" id="GO:0005886">
    <property type="term" value="C:plasma membrane"/>
    <property type="evidence" value="ECO:0007669"/>
    <property type="project" value="TreeGrafter"/>
</dbReference>
<dbReference type="Gene3D" id="3.30.70.20">
    <property type="match status" value="1"/>
</dbReference>